<dbReference type="EMBL" id="CP007536">
    <property type="protein sequence ID" value="AIC16157.1"/>
    <property type="molecule type" value="Genomic_DNA"/>
</dbReference>
<evidence type="ECO:0000256" key="1">
    <source>
        <dbReference type="ARBA" id="ARBA00022857"/>
    </source>
</evidence>
<name>A0A060HSL0_9ARCH</name>
<dbReference type="Gene3D" id="3.40.50.720">
    <property type="entry name" value="NAD(P)-binding Rossmann-like Domain"/>
    <property type="match status" value="1"/>
</dbReference>
<dbReference type="STRING" id="926571.NVIE_018980"/>
<dbReference type="SUPFAM" id="SSF50129">
    <property type="entry name" value="GroES-like"/>
    <property type="match status" value="1"/>
</dbReference>
<sequence>MQTSSLSQLATDRNKKNMKAAVYRSHSKDPRQVVRIEDIDVPKIKSHEVLIKVDAAAYNYNDLWGIWGEPIKIPLPHISGSDVAGTVIEVGDDVSKIRVGDRIVSHPNLTCRVCYQCTSGREYDCSDRLVWGFQTGPLWGGFAQYTHLPEVNVVKLPDSVSFNDAAAISMVGMTAWHMLVTRAGIRPGQTVLIMGGGSGMGIAGIQIAKLFNCDVIATAGNKEKMDKCIKLGADYVVNHREDGWHRKVREITNKLGVDVIFEHIGKTVFPQEVGLLKMGGTLVSTGATTGYDSTIDLRYLFFRGINLLGATQGTKAGLEEVISWVSKGKIKSVIDTVLPFSNMVEGHVKMADSQLFGKVLTTPQRL</sequence>
<dbReference type="Pfam" id="PF08240">
    <property type="entry name" value="ADH_N"/>
    <property type="match status" value="1"/>
</dbReference>
<dbReference type="InterPro" id="IPR013149">
    <property type="entry name" value="ADH-like_C"/>
</dbReference>
<gene>
    <name evidence="4" type="ORF">NVIE_018980</name>
</gene>
<dbReference type="Gene3D" id="3.90.180.10">
    <property type="entry name" value="Medium-chain alcohol dehydrogenases, catalytic domain"/>
    <property type="match status" value="1"/>
</dbReference>
<dbReference type="InterPro" id="IPR020843">
    <property type="entry name" value="ER"/>
</dbReference>
<protein>
    <submittedName>
        <fullName evidence="4">Putative NAD-dependent alcohol dehydrogenase</fullName>
        <ecNumber evidence="4">1.1.1.1</ecNumber>
    </submittedName>
</protein>
<feature type="domain" description="Enoyl reductase (ER)" evidence="3">
    <location>
        <begin position="29"/>
        <end position="361"/>
    </location>
</feature>
<evidence type="ECO:0000259" key="3">
    <source>
        <dbReference type="SMART" id="SM00829"/>
    </source>
</evidence>
<dbReference type="InterPro" id="IPR051603">
    <property type="entry name" value="Zinc-ADH_QOR/CCCR"/>
</dbReference>
<evidence type="ECO:0000256" key="2">
    <source>
        <dbReference type="SAM" id="MobiDB-lite"/>
    </source>
</evidence>
<keyword evidence="5" id="KW-1185">Reference proteome</keyword>
<dbReference type="GO" id="GO:0004022">
    <property type="term" value="F:alcohol dehydrogenase (NAD+) activity"/>
    <property type="evidence" value="ECO:0007669"/>
    <property type="project" value="UniProtKB-EC"/>
</dbReference>
<dbReference type="SUPFAM" id="SSF51735">
    <property type="entry name" value="NAD(P)-binding Rossmann-fold domains"/>
    <property type="match status" value="1"/>
</dbReference>
<dbReference type="InterPro" id="IPR036291">
    <property type="entry name" value="NAD(P)-bd_dom_sf"/>
</dbReference>
<dbReference type="EC" id="1.1.1.1" evidence="4"/>
<dbReference type="SMART" id="SM00829">
    <property type="entry name" value="PKS_ER"/>
    <property type="match status" value="1"/>
</dbReference>
<accession>A0A060HSL0</accession>
<feature type="compositionally biased region" description="Polar residues" evidence="2">
    <location>
        <begin position="1"/>
        <end position="11"/>
    </location>
</feature>
<dbReference type="PANTHER" id="PTHR44154">
    <property type="entry name" value="QUINONE OXIDOREDUCTASE"/>
    <property type="match status" value="1"/>
</dbReference>
<organism evidence="4 5">
    <name type="scientific">Nitrososphaera viennensis EN76</name>
    <dbReference type="NCBI Taxonomy" id="926571"/>
    <lineage>
        <taxon>Archaea</taxon>
        <taxon>Nitrososphaerota</taxon>
        <taxon>Nitrososphaeria</taxon>
        <taxon>Nitrososphaerales</taxon>
        <taxon>Nitrososphaeraceae</taxon>
        <taxon>Nitrososphaera</taxon>
    </lineage>
</organism>
<feature type="region of interest" description="Disordered" evidence="2">
    <location>
        <begin position="1"/>
        <end position="24"/>
    </location>
</feature>
<proteinExistence type="predicted"/>
<dbReference type="KEGG" id="nvn:NVIE_018980"/>
<dbReference type="HOGENOM" id="CLU_026673_3_4_2"/>
<evidence type="ECO:0000313" key="4">
    <source>
        <dbReference type="EMBL" id="AIC16157.1"/>
    </source>
</evidence>
<keyword evidence="1" id="KW-0521">NADP</keyword>
<dbReference type="Pfam" id="PF00107">
    <property type="entry name" value="ADH_zinc_N"/>
    <property type="match status" value="1"/>
</dbReference>
<dbReference type="PANTHER" id="PTHR44154:SF1">
    <property type="entry name" value="QUINONE OXIDOREDUCTASE"/>
    <property type="match status" value="1"/>
</dbReference>
<dbReference type="Proteomes" id="UP000027093">
    <property type="component" value="Chromosome"/>
</dbReference>
<evidence type="ECO:0000313" key="5">
    <source>
        <dbReference type="Proteomes" id="UP000027093"/>
    </source>
</evidence>
<dbReference type="InterPro" id="IPR013154">
    <property type="entry name" value="ADH-like_N"/>
</dbReference>
<dbReference type="InterPro" id="IPR011032">
    <property type="entry name" value="GroES-like_sf"/>
</dbReference>
<reference evidence="4 5" key="1">
    <citation type="journal article" date="2014" name="Int. J. Syst. Evol. Microbiol.">
        <title>Nitrososphaera viennensis gen. nov., sp. nov., an aerobic and mesophilic, ammonia-oxidizing archaeon from soil and a member of the archaeal phylum Thaumarchaeota.</title>
        <authorList>
            <person name="Stieglmeier M."/>
            <person name="Klingl A."/>
            <person name="Alves R.J."/>
            <person name="Rittmann S.K."/>
            <person name="Melcher M."/>
            <person name="Leisch N."/>
            <person name="Schleper C."/>
        </authorList>
    </citation>
    <scope>NUCLEOTIDE SEQUENCE [LARGE SCALE GENOMIC DNA]</scope>
    <source>
        <strain evidence="4">EN76</strain>
    </source>
</reference>
<dbReference type="AlphaFoldDB" id="A0A060HSL0"/>
<keyword evidence="4" id="KW-0560">Oxidoreductase</keyword>